<feature type="region of interest" description="Disordered" evidence="1">
    <location>
        <begin position="319"/>
        <end position="345"/>
    </location>
</feature>
<feature type="compositionally biased region" description="Basic residues" evidence="1">
    <location>
        <begin position="284"/>
        <end position="298"/>
    </location>
</feature>
<evidence type="ECO:0000256" key="1">
    <source>
        <dbReference type="SAM" id="MobiDB-lite"/>
    </source>
</evidence>
<name>A0ABQ9G300_9NEOP</name>
<organism evidence="2 3">
    <name type="scientific">Dryococelus australis</name>
    <dbReference type="NCBI Taxonomy" id="614101"/>
    <lineage>
        <taxon>Eukaryota</taxon>
        <taxon>Metazoa</taxon>
        <taxon>Ecdysozoa</taxon>
        <taxon>Arthropoda</taxon>
        <taxon>Hexapoda</taxon>
        <taxon>Insecta</taxon>
        <taxon>Pterygota</taxon>
        <taxon>Neoptera</taxon>
        <taxon>Polyneoptera</taxon>
        <taxon>Phasmatodea</taxon>
        <taxon>Verophasmatodea</taxon>
        <taxon>Anareolatae</taxon>
        <taxon>Phasmatidae</taxon>
        <taxon>Eurycanthinae</taxon>
        <taxon>Dryococelus</taxon>
    </lineage>
</organism>
<sequence>MLIPRPSIALQDSLTLHEFLIKLLHQILGGRKLKGCGVTETLHRRELEQKMPNEVHPAYWPSHHGLETQVDSSGSNSPVDESHQQFISTHHFTTLLLTTWIAENVLDGSYLKYKYHVRASERGVIKSRGFGFSCWIAENVLDGSYLKYKYHVRASERGVIKSRGFGFSCDLKRQFGDAGGAMDDCSDLRGCVGELCCKRIVLLSSVYFHKRERLASNRTRKRVTLPRSFSRASSRSVCFLQSYIFPWKVDESVRENDNGPCPARHLNPGEPSRTWGSACEQASRRRSLGRSPTRKKREREREIPTQVYDCTATVREAAPLLRGKSQHSGPGRRRRPSAHERSRTARVAQAAPASLFFPAPCRQVHAVNPPLPRLRVMRQVVRERCKFGASEAVASFDTCAPPRSAHLYFFRTQFRVVSTCGRGVPKAVSEFVSLGPLYAVHAVHIFEHRSFVYLLLRQLESFILFDLTTRNPATRTLDKVAKLAALERTRVADSGVTSTGGLEGRFKVAKLAALERRLAWPTVAPTRPKVEIEPTIVGLPWPQFYRPDVTVTLLFIGCYSNFVASVMFRLVRRGTVTQDLDAPSVNVAVPDSWTLGQSSSGVALSRYYTILAAVRKPVWNLPRKIGRVQLPNLAVLGGNYRDGCHTSPYNGRYGGSSTSFYGIRLTRPERLNRSGQETCDRVAHNSFNSEKIRGRRELKLKAVAGVGHNFGQKFNLPNASTWGRLTRGTAASNSAMTSECHVHQSVHPCPKAQVWDGEIADRPLLSRGSNETSFSSRDGLCNCAPAQTLFLGTSSFGTLNNEIVISRIIGTAEKCFTVTCYLLERVTWNWNDGARYMKVTVWPIPIQQPVRSKASAFSNEYWRAAVAERLARSPPTWANRVQSQAEPSCRTVLLIGGFSRGSPVSLTLHSGTAPHSPRFTFIGSQGCDNGLGPAHPSEREWQNDLQSTNCRQLAGGQTNLEVLTPTRRTTAVQLKPLLGEVARHWQSSQVLNYLCTHSDSSKNFASTLLFKCSRGGVVVRLLASHHVEPVSIPGGINPGSSHSHVGIVTDDAVGRRVFSGISRFRRPCISALLHTHLTS</sequence>
<accession>A0ABQ9G300</accession>
<reference evidence="2 3" key="1">
    <citation type="submission" date="2023-02" db="EMBL/GenBank/DDBJ databases">
        <title>LHISI_Scaffold_Assembly.</title>
        <authorList>
            <person name="Stuart O.P."/>
            <person name="Cleave R."/>
            <person name="Magrath M.J.L."/>
            <person name="Mikheyev A.S."/>
        </authorList>
    </citation>
    <scope>NUCLEOTIDE SEQUENCE [LARGE SCALE GENOMIC DNA]</scope>
    <source>
        <strain evidence="2">Daus_M_001</strain>
        <tissue evidence="2">Leg muscle</tissue>
    </source>
</reference>
<dbReference type="EMBL" id="JARBHB010000016">
    <property type="protein sequence ID" value="KAJ8866860.1"/>
    <property type="molecule type" value="Genomic_DNA"/>
</dbReference>
<feature type="region of interest" description="Disordered" evidence="1">
    <location>
        <begin position="256"/>
        <end position="302"/>
    </location>
</feature>
<proteinExistence type="predicted"/>
<keyword evidence="3" id="KW-1185">Reference proteome</keyword>
<comment type="caution">
    <text evidence="2">The sequence shown here is derived from an EMBL/GenBank/DDBJ whole genome shotgun (WGS) entry which is preliminary data.</text>
</comment>
<protein>
    <submittedName>
        <fullName evidence="2">Uncharacterized protein</fullName>
    </submittedName>
</protein>
<gene>
    <name evidence="2" type="ORF">PR048_032721</name>
</gene>
<evidence type="ECO:0000313" key="2">
    <source>
        <dbReference type="EMBL" id="KAJ8866860.1"/>
    </source>
</evidence>
<evidence type="ECO:0000313" key="3">
    <source>
        <dbReference type="Proteomes" id="UP001159363"/>
    </source>
</evidence>
<dbReference type="Proteomes" id="UP001159363">
    <property type="component" value="Chromosome 15"/>
</dbReference>